<dbReference type="EMBL" id="CGIH01000002">
    <property type="protein sequence ID" value="CFW97178.1"/>
    <property type="molecule type" value="Genomic_DNA"/>
</dbReference>
<comment type="subcellular location">
    <subcellularLocation>
        <location evidence="3">Cytoplasm</location>
    </subcellularLocation>
</comment>
<dbReference type="InterPro" id="IPR037171">
    <property type="entry name" value="NagB/RpiA_transferase-like"/>
</dbReference>
<evidence type="ECO:0000256" key="2">
    <source>
        <dbReference type="ARBA" id="ARBA00022679"/>
    </source>
</evidence>
<evidence type="ECO:0000259" key="5">
    <source>
        <dbReference type="Pfam" id="PF13336"/>
    </source>
</evidence>
<reference evidence="6 7" key="1">
    <citation type="submission" date="2015-03" db="EMBL/GenBank/DDBJ databases">
        <authorList>
            <person name="Murphy D."/>
        </authorList>
    </citation>
    <scope>NUCLEOTIDE SEQUENCE [LARGE SCALE GENOMIC DNA]</scope>
    <source>
        <strain evidence="6 7">OL-4</strain>
    </source>
</reference>
<keyword evidence="7" id="KW-1185">Reference proteome</keyword>
<dbReference type="InterPro" id="IPR003702">
    <property type="entry name" value="ActCoA_hydro_N"/>
</dbReference>
<keyword evidence="3" id="KW-0963">Cytoplasm</keyword>
<dbReference type="PANTHER" id="PTHR21432:SF20">
    <property type="entry name" value="ACETYL-COA HYDROLASE"/>
    <property type="match status" value="1"/>
</dbReference>
<evidence type="ECO:0000259" key="4">
    <source>
        <dbReference type="Pfam" id="PF02550"/>
    </source>
</evidence>
<dbReference type="GO" id="GO:0006083">
    <property type="term" value="P:acetate metabolic process"/>
    <property type="evidence" value="ECO:0007669"/>
    <property type="project" value="InterPro"/>
</dbReference>
<feature type="binding site" evidence="3">
    <location>
        <begin position="223"/>
        <end position="227"/>
    </location>
    <ligand>
        <name>CoA</name>
        <dbReference type="ChEBI" id="CHEBI:57287"/>
    </ligand>
</feature>
<organism evidence="6 7">
    <name type="scientific">Syntrophomonas zehnderi OL-4</name>
    <dbReference type="NCBI Taxonomy" id="690567"/>
    <lineage>
        <taxon>Bacteria</taxon>
        <taxon>Bacillati</taxon>
        <taxon>Bacillota</taxon>
        <taxon>Clostridia</taxon>
        <taxon>Eubacteriales</taxon>
        <taxon>Syntrophomonadaceae</taxon>
        <taxon>Syntrophomonas</taxon>
    </lineage>
</organism>
<proteinExistence type="inferred from homology"/>
<sequence length="454" mass="50294">MDMPQRYIQEYKSKLRSADEAVKVVKSGDWVEYGEFVMQAKDCDAALARRKDELEDVKVRAVCITMVPEIIKADTSRKHFIFNDWHFSGFSRAIYGNNLCNYVPLTYHEGPEMVDRYVDCDVAFVLTAPMDKNGFFNLGTSNSITAHLAQKAKFLIVEVNQSVPVCLGGSRESIHISDVDYIVESKTNPPLLNLPETPVNEVDRQVASIIMKEMEDGACIQLGIGAMPNAVGAMIAQSDLKDLGVHTEMLVDSYVDMYQAGCINGKRKTIDVGKMVYTFAMGTNKLYDFLDNNPACASYPVNYTNDPYIIARNDKVFAINNAIEIDLFSQVASESTGIRQISGTGGQLDFIHASFKSKGGKGFICMSSTKTKSDGSVVSRIRPTLSPGTIVTVPRSIVYYVVTEYGIACLKAKSTWERAEALINIAHPDFRDGLIKEAEAMKIWVKTNKIASTH</sequence>
<feature type="active site" description="5-glutamyl coenzyme A thioester intermediate" evidence="3">
    <location>
        <position position="248"/>
    </location>
</feature>
<dbReference type="InterPro" id="IPR046433">
    <property type="entry name" value="ActCoA_hydro"/>
</dbReference>
<dbReference type="GO" id="GO:0008775">
    <property type="term" value="F:acetate CoA-transferase activity"/>
    <property type="evidence" value="ECO:0007669"/>
    <property type="project" value="InterPro"/>
</dbReference>
<keyword evidence="3" id="KW-0276">Fatty acid metabolism</keyword>
<gene>
    <name evidence="6" type="ORF">72</name>
</gene>
<dbReference type="SUPFAM" id="SSF100950">
    <property type="entry name" value="NagB/RpiA/CoA transferase-like"/>
    <property type="match status" value="2"/>
</dbReference>
<dbReference type="GO" id="GO:0019605">
    <property type="term" value="P:butyrate metabolic process"/>
    <property type="evidence" value="ECO:0007669"/>
    <property type="project" value="UniProtKB-UniRule"/>
</dbReference>
<dbReference type="Gene3D" id="3.30.750.70">
    <property type="entry name" value="4-hydroxybutyrate coenzyme like domains"/>
    <property type="match status" value="1"/>
</dbReference>
<dbReference type="Gene3D" id="3.40.1080.10">
    <property type="entry name" value="Glutaconate Coenzyme A-transferase"/>
    <property type="match status" value="1"/>
</dbReference>
<comment type="function">
    <text evidence="3">Coenzyme A-transferase that converts butyrate to butyryl-CoA.</text>
</comment>
<dbReference type="InterPro" id="IPR038460">
    <property type="entry name" value="AcetylCoA_hyd_C_sf"/>
</dbReference>
<keyword evidence="2 3" id="KW-0808">Transferase</keyword>
<comment type="catalytic activity">
    <reaction evidence="3">
        <text>butanoate + acetyl-CoA = butanoyl-CoA + acetate</text>
        <dbReference type="Rhea" id="RHEA:30071"/>
        <dbReference type="ChEBI" id="CHEBI:17968"/>
        <dbReference type="ChEBI" id="CHEBI:30089"/>
        <dbReference type="ChEBI" id="CHEBI:57288"/>
        <dbReference type="ChEBI" id="CHEBI:57371"/>
    </reaction>
</comment>
<dbReference type="UniPathway" id="UPA00863"/>
<dbReference type="GO" id="GO:0006084">
    <property type="term" value="P:acetyl-CoA metabolic process"/>
    <property type="evidence" value="ECO:0007669"/>
    <property type="project" value="UniProtKB-UniRule"/>
</dbReference>
<accession>A0A0E4G963</accession>
<dbReference type="Pfam" id="PF13336">
    <property type="entry name" value="AcetylCoA_hyd_C"/>
    <property type="match status" value="1"/>
</dbReference>
<dbReference type="GO" id="GO:0005737">
    <property type="term" value="C:cytoplasm"/>
    <property type="evidence" value="ECO:0007669"/>
    <property type="project" value="UniProtKB-SubCell"/>
</dbReference>
<dbReference type="EC" id="2.8.3.-" evidence="3"/>
<evidence type="ECO:0000256" key="1">
    <source>
        <dbReference type="ARBA" id="ARBA00009632"/>
    </source>
</evidence>
<protein>
    <recommendedName>
        <fullName evidence="3">Probable butyrate:acetyl-CoA coenzyme A-transferase</fullName>
        <shortName evidence="3">Butyrate CoA-transferase</shortName>
        <ecNumber evidence="3">2.8.3.-</ecNumber>
    </recommendedName>
</protein>
<feature type="binding site" evidence="3">
    <location>
        <position position="323"/>
    </location>
    <ligand>
        <name>CoA</name>
        <dbReference type="ChEBI" id="CHEBI:57287"/>
    </ligand>
</feature>
<evidence type="ECO:0000313" key="6">
    <source>
        <dbReference type="EMBL" id="CFW97178.1"/>
    </source>
</evidence>
<dbReference type="InterPro" id="IPR026888">
    <property type="entry name" value="AcetylCoA_hyd_C"/>
</dbReference>
<dbReference type="PANTHER" id="PTHR21432">
    <property type="entry name" value="ACETYL-COA HYDROLASE-RELATED"/>
    <property type="match status" value="1"/>
</dbReference>
<evidence type="ECO:0000313" key="7">
    <source>
        <dbReference type="Proteomes" id="UP000045545"/>
    </source>
</evidence>
<feature type="domain" description="Acetyl-CoA hydrolase/transferase C-terminal" evidence="5">
    <location>
        <begin position="282"/>
        <end position="438"/>
    </location>
</feature>
<dbReference type="InterPro" id="IPR023990">
    <property type="entry name" value="Butryl-CoA_acetate_CoA_Tfrase"/>
</dbReference>
<keyword evidence="3" id="KW-0443">Lipid metabolism</keyword>
<evidence type="ECO:0000256" key="3">
    <source>
        <dbReference type="HAMAP-Rule" id="MF_03228"/>
    </source>
</evidence>
<dbReference type="GO" id="GO:0016787">
    <property type="term" value="F:hydrolase activity"/>
    <property type="evidence" value="ECO:0007669"/>
    <property type="project" value="UniProtKB-KW"/>
</dbReference>
<comment type="pathway">
    <text evidence="3">Lipid metabolism; butanoate metabolism.</text>
</comment>
<dbReference type="AlphaFoldDB" id="A0A0E4G963"/>
<feature type="domain" description="Acetyl-CoA hydrolase/transferase N-terminal" evidence="4">
    <location>
        <begin position="9"/>
        <end position="186"/>
    </location>
</feature>
<dbReference type="Gene3D" id="3.40.1080.20">
    <property type="entry name" value="Acetyl-CoA hydrolase/transferase C-terminal domain"/>
    <property type="match status" value="1"/>
</dbReference>
<dbReference type="HAMAP" id="MF_03228">
    <property type="entry name" value="But_CoA_trans"/>
    <property type="match status" value="1"/>
</dbReference>
<name>A0A0E4G963_9FIRM</name>
<comment type="similarity">
    <text evidence="1 3">Belongs to the acetyl-CoA hydrolase/transferase family.</text>
</comment>
<dbReference type="Pfam" id="PF02550">
    <property type="entry name" value="AcetylCoA_hydro"/>
    <property type="match status" value="1"/>
</dbReference>
<dbReference type="Proteomes" id="UP000045545">
    <property type="component" value="Unassembled WGS sequence"/>
</dbReference>
<dbReference type="STRING" id="690567.72"/>
<keyword evidence="6" id="KW-0378">Hydrolase</keyword>
<feature type="binding site" evidence="3">
    <location>
        <position position="346"/>
    </location>
    <ligand>
        <name>CoA</name>
        <dbReference type="ChEBI" id="CHEBI:57287"/>
    </ligand>
</feature>